<gene>
    <name evidence="1" type="ORF">D0863_13049</name>
</gene>
<dbReference type="AlphaFoldDB" id="A0A3M7CVU9"/>
<reference evidence="1 2" key="1">
    <citation type="journal article" date="2018" name="BMC Genomics">
        <title>Genomic evidence for intraspecific hybridization in a clonal and extremely halotolerant yeast.</title>
        <authorList>
            <person name="Gostincar C."/>
            <person name="Stajich J.E."/>
            <person name="Zupancic J."/>
            <person name="Zalar P."/>
            <person name="Gunde-Cimerman N."/>
        </authorList>
    </citation>
    <scope>NUCLEOTIDE SEQUENCE [LARGE SCALE GENOMIC DNA]</scope>
    <source>
        <strain evidence="1 2">EXF-2682</strain>
    </source>
</reference>
<organism evidence="1 2">
    <name type="scientific">Hortaea werneckii</name>
    <name type="common">Black yeast</name>
    <name type="synonym">Cladosporium werneckii</name>
    <dbReference type="NCBI Taxonomy" id="91943"/>
    <lineage>
        <taxon>Eukaryota</taxon>
        <taxon>Fungi</taxon>
        <taxon>Dikarya</taxon>
        <taxon>Ascomycota</taxon>
        <taxon>Pezizomycotina</taxon>
        <taxon>Dothideomycetes</taxon>
        <taxon>Dothideomycetidae</taxon>
        <taxon>Mycosphaerellales</taxon>
        <taxon>Teratosphaeriaceae</taxon>
        <taxon>Hortaea</taxon>
    </lineage>
</organism>
<evidence type="ECO:0000313" key="1">
    <source>
        <dbReference type="EMBL" id="RMY56225.1"/>
    </source>
</evidence>
<name>A0A3M7CVU9_HORWE</name>
<proteinExistence type="predicted"/>
<dbReference type="Proteomes" id="UP000269276">
    <property type="component" value="Unassembled WGS sequence"/>
</dbReference>
<dbReference type="EMBL" id="QWIP01000711">
    <property type="protein sequence ID" value="RMY56225.1"/>
    <property type="molecule type" value="Genomic_DNA"/>
</dbReference>
<sequence>MGSFAVDAISVLGTGITAYSFLESRLPEMRTQGATVEIRTSTGTNPTTGVDGVEDTGCRPSDGLQFGWMGDVFKGCGLPNYYGNVAAGTEGYALYCGWINASHEKTDAGSFKWYLPAFSKGDGQDYSKNVDFYCHPRPFEVRYDAQPIEKRDTGDYSNVREHIRRSFKTRNLIISPKAQHPASALCKDPTTVGPDFVSLHEMAFCDMGNKKWYELCDEENGLLDNCFALDIVNRTLTGLFSHPKALGLVNELFSYDRVFEWD</sequence>
<dbReference type="OrthoDB" id="5365129at2759"/>
<accession>A0A3M7CVU9</accession>
<protein>
    <submittedName>
        <fullName evidence="1">Uncharacterized protein</fullName>
    </submittedName>
</protein>
<comment type="caution">
    <text evidence="1">The sequence shown here is derived from an EMBL/GenBank/DDBJ whole genome shotgun (WGS) entry which is preliminary data.</text>
</comment>
<evidence type="ECO:0000313" key="2">
    <source>
        <dbReference type="Proteomes" id="UP000269276"/>
    </source>
</evidence>